<protein>
    <submittedName>
        <fullName evidence="1">Uncharacterized protein</fullName>
    </submittedName>
</protein>
<feature type="non-terminal residue" evidence="1">
    <location>
        <position position="44"/>
    </location>
</feature>
<dbReference type="AlphaFoldDB" id="A0A392T884"/>
<proteinExistence type="predicted"/>
<accession>A0A392T884</accession>
<dbReference type="EMBL" id="LXQA010526786">
    <property type="protein sequence ID" value="MCI57311.1"/>
    <property type="molecule type" value="Genomic_DNA"/>
</dbReference>
<reference evidence="1 2" key="1">
    <citation type="journal article" date="2018" name="Front. Plant Sci.">
        <title>Red Clover (Trifolium pratense) and Zigzag Clover (T. medium) - A Picture of Genomic Similarities and Differences.</title>
        <authorList>
            <person name="Dluhosova J."/>
            <person name="Istvanek J."/>
            <person name="Nedelnik J."/>
            <person name="Repkova J."/>
        </authorList>
    </citation>
    <scope>NUCLEOTIDE SEQUENCE [LARGE SCALE GENOMIC DNA]</scope>
    <source>
        <strain evidence="2">cv. 10/8</strain>
        <tissue evidence="1">Leaf</tissue>
    </source>
</reference>
<evidence type="ECO:0000313" key="2">
    <source>
        <dbReference type="Proteomes" id="UP000265520"/>
    </source>
</evidence>
<dbReference type="Proteomes" id="UP000265520">
    <property type="component" value="Unassembled WGS sequence"/>
</dbReference>
<sequence>MAVWVPTAIKCSEGYVFPSNTGSLSAFDSRHFCLETPDFCHCIL</sequence>
<keyword evidence="2" id="KW-1185">Reference proteome</keyword>
<organism evidence="1 2">
    <name type="scientific">Trifolium medium</name>
    <dbReference type="NCBI Taxonomy" id="97028"/>
    <lineage>
        <taxon>Eukaryota</taxon>
        <taxon>Viridiplantae</taxon>
        <taxon>Streptophyta</taxon>
        <taxon>Embryophyta</taxon>
        <taxon>Tracheophyta</taxon>
        <taxon>Spermatophyta</taxon>
        <taxon>Magnoliopsida</taxon>
        <taxon>eudicotyledons</taxon>
        <taxon>Gunneridae</taxon>
        <taxon>Pentapetalae</taxon>
        <taxon>rosids</taxon>
        <taxon>fabids</taxon>
        <taxon>Fabales</taxon>
        <taxon>Fabaceae</taxon>
        <taxon>Papilionoideae</taxon>
        <taxon>50 kb inversion clade</taxon>
        <taxon>NPAAA clade</taxon>
        <taxon>Hologalegina</taxon>
        <taxon>IRL clade</taxon>
        <taxon>Trifolieae</taxon>
        <taxon>Trifolium</taxon>
    </lineage>
</organism>
<evidence type="ECO:0000313" key="1">
    <source>
        <dbReference type="EMBL" id="MCI57311.1"/>
    </source>
</evidence>
<comment type="caution">
    <text evidence="1">The sequence shown here is derived from an EMBL/GenBank/DDBJ whole genome shotgun (WGS) entry which is preliminary data.</text>
</comment>
<name>A0A392T884_9FABA</name>